<evidence type="ECO:0000313" key="5">
    <source>
        <dbReference type="Proteomes" id="UP001642482"/>
    </source>
</evidence>
<proteinExistence type="inferred from homology"/>
<evidence type="ECO:0000256" key="2">
    <source>
        <dbReference type="SAM" id="MobiDB-lite"/>
    </source>
</evidence>
<keyword evidence="5" id="KW-1185">Reference proteome</keyword>
<dbReference type="InterPro" id="IPR013176">
    <property type="entry name" value="Ccz1"/>
</dbReference>
<dbReference type="EMBL" id="CAWUHD010000058">
    <property type="protein sequence ID" value="CAK7225054.1"/>
    <property type="molecule type" value="Genomic_DNA"/>
</dbReference>
<dbReference type="PANTHER" id="PTHR13056:SF0">
    <property type="entry name" value="VACUOLAR FUSION PROTEIN CCZ1 HOMOLOG-RELATED"/>
    <property type="match status" value="1"/>
</dbReference>
<feature type="region of interest" description="Disordered" evidence="2">
    <location>
        <begin position="295"/>
        <end position="323"/>
    </location>
</feature>
<comment type="similarity">
    <text evidence="1">Belongs to the CCZ1 family.</text>
</comment>
<dbReference type="PANTHER" id="PTHR13056">
    <property type="entry name" value="VACUOLAR FUSION PROTEIN CCZ1 HOMOLOG-RELATED"/>
    <property type="match status" value="1"/>
</dbReference>
<gene>
    <name evidence="4" type="ORF">SEUCBS140593_005773</name>
</gene>
<feature type="region of interest" description="Disordered" evidence="2">
    <location>
        <begin position="496"/>
        <end position="528"/>
    </location>
</feature>
<feature type="compositionally biased region" description="Acidic residues" evidence="2">
    <location>
        <begin position="302"/>
        <end position="313"/>
    </location>
</feature>
<protein>
    <recommendedName>
        <fullName evidence="3">CCZ1/INTU/HSP4 first Longin domain-containing protein</fullName>
    </recommendedName>
</protein>
<evidence type="ECO:0000256" key="1">
    <source>
        <dbReference type="ARBA" id="ARBA00005352"/>
    </source>
</evidence>
<feature type="compositionally biased region" description="Pro residues" evidence="2">
    <location>
        <begin position="442"/>
        <end position="451"/>
    </location>
</feature>
<evidence type="ECO:0000313" key="4">
    <source>
        <dbReference type="EMBL" id="CAK7225054.1"/>
    </source>
</evidence>
<feature type="region of interest" description="Disordered" evidence="2">
    <location>
        <begin position="544"/>
        <end position="614"/>
    </location>
</feature>
<dbReference type="Pfam" id="PF19031">
    <property type="entry name" value="Intu_longin_1"/>
    <property type="match status" value="1"/>
</dbReference>
<feature type="compositionally biased region" description="Polar residues" evidence="2">
    <location>
        <begin position="457"/>
        <end position="469"/>
    </location>
</feature>
<accession>A0ABP0BZA3</accession>
<reference evidence="4 5" key="1">
    <citation type="submission" date="2024-01" db="EMBL/GenBank/DDBJ databases">
        <authorList>
            <person name="Allen C."/>
            <person name="Tagirdzhanova G."/>
        </authorList>
    </citation>
    <scope>NUCLEOTIDE SEQUENCE [LARGE SCALE GENOMIC DNA]</scope>
</reference>
<feature type="domain" description="CCZ1/INTU/HSP4 first Longin" evidence="3">
    <location>
        <begin position="91"/>
        <end position="148"/>
    </location>
</feature>
<organism evidence="4 5">
    <name type="scientific">Sporothrix eucalyptigena</name>
    <dbReference type="NCBI Taxonomy" id="1812306"/>
    <lineage>
        <taxon>Eukaryota</taxon>
        <taxon>Fungi</taxon>
        <taxon>Dikarya</taxon>
        <taxon>Ascomycota</taxon>
        <taxon>Pezizomycotina</taxon>
        <taxon>Sordariomycetes</taxon>
        <taxon>Sordariomycetidae</taxon>
        <taxon>Ophiostomatales</taxon>
        <taxon>Ophiostomataceae</taxon>
        <taxon>Sporothrix</taxon>
    </lineage>
</organism>
<dbReference type="Proteomes" id="UP001642482">
    <property type="component" value="Unassembled WGS sequence"/>
</dbReference>
<feature type="region of interest" description="Disordered" evidence="2">
    <location>
        <begin position="368"/>
        <end position="473"/>
    </location>
</feature>
<dbReference type="InterPro" id="IPR043987">
    <property type="entry name" value="CCZ1/INTU/HSP4_longin_1"/>
</dbReference>
<feature type="compositionally biased region" description="Polar residues" evidence="2">
    <location>
        <begin position="849"/>
        <end position="858"/>
    </location>
</feature>
<feature type="region of interest" description="Disordered" evidence="2">
    <location>
        <begin position="822"/>
        <end position="877"/>
    </location>
</feature>
<evidence type="ECO:0000259" key="3">
    <source>
        <dbReference type="Pfam" id="PF19031"/>
    </source>
</evidence>
<comment type="caution">
    <text evidence="4">The sequence shown here is derived from an EMBL/GenBank/DDBJ whole genome shotgun (WGS) entry which is preliminary data.</text>
</comment>
<name>A0ABP0BZA3_9PEZI</name>
<sequence>MSASSKAAAAAGLGGGAGTGSAVGVVPAQLGFLAIYNPSLGTTDETIEDQIVYYGGATVNAATAGTTTYSSSLRRRRSSASAAAPTAHLAPDERNERLRQIGLAQGMVAFGRSFAGDQAVDTIETDKTRVILHELEPGWWLLASVDLTRLPAAAPVNGGDASTASAAEYSAREVKPAALLLQDLLRAHSIFLLHHDISLESLFRRVTPRSRFTVLLSRYWDIFLSSWSVLLHGNPVRDVLPGMRLAASGELGIGVGEEERGSGEREVLEGLIESTDGLVDMVVCKYGDLSLEEAENWSSTGQEDDDHPDEDESNKDSAAWLGTGSGLGAEDGAIFLGVGALSRPALRDITYWMEDVYCWGHDAYGIADNPSAPSRQTRHRKKVSPAMGSISEQHNQQKEKKHQQQQQVIAPPPSLLPPPPVTQLAARRAKSSTSSTTQAQPIPTPNSPSPPSRDTASEGTPSSTLSESGNSGGGMDKYMSIMKLGYGTYWSLGGSSSGDVTTDDPAKNPSVTSKAGSNGKRSRFHNESRAGRFLIPLIEETEEKKTSAIDDSASSIAESEDSSTKPKDSTKTTPKAPTRTIFVSRARPNARPPSQNTVRNATDGKGKHSQSVPGVAAPEVDKLRVVVYAQRPFLYTFLFEDKQDDDAAGSETGPPRMNEKVIQMLIDRQLSVLHKPLLSSTAYRPDKPSMVGATAMLNAAVAPSSASASGSIYDLIWDPSMLTIHSTIPNIPDPYAIMALAAETKGKPASKKELARLQKLQQGAPTKASQLPPWSRVEALNTHMQILNLYAATRNNGAELERMCKTSRGWWIVWNRLVERSATNDDGGNGRQSKYGSTLFEEDEEENEAQNGKGSNSSDTDDDNYQRAPSDCDSDDTATVHASALGTYTVRKEIILIRKASDHVDNANLSRVLTNGETVSSGGGGGLLGMGRASSAMRAFSASAYLGFGSGSGGSSGSSAAVRGSGDAAAAEVAAAVGDRGASWADGASRLAQGIGVDTKKYIEGLLTLN</sequence>
<feature type="compositionally biased region" description="Pro residues" evidence="2">
    <location>
        <begin position="410"/>
        <end position="421"/>
    </location>
</feature>